<feature type="compositionally biased region" description="Low complexity" evidence="6">
    <location>
        <begin position="408"/>
        <end position="420"/>
    </location>
</feature>
<dbReference type="EMBL" id="JBCGBO010000004">
    <property type="protein sequence ID" value="KAK9208287.1"/>
    <property type="molecule type" value="Genomic_DNA"/>
</dbReference>
<feature type="region of interest" description="Disordered" evidence="6">
    <location>
        <begin position="232"/>
        <end position="263"/>
    </location>
</feature>
<organism evidence="8 9">
    <name type="scientific">Citrus x changshan-huyou</name>
    <dbReference type="NCBI Taxonomy" id="2935761"/>
    <lineage>
        <taxon>Eukaryota</taxon>
        <taxon>Viridiplantae</taxon>
        <taxon>Streptophyta</taxon>
        <taxon>Embryophyta</taxon>
        <taxon>Tracheophyta</taxon>
        <taxon>Spermatophyta</taxon>
        <taxon>Magnoliopsida</taxon>
        <taxon>eudicotyledons</taxon>
        <taxon>Gunneridae</taxon>
        <taxon>Pentapetalae</taxon>
        <taxon>rosids</taxon>
        <taxon>malvids</taxon>
        <taxon>Sapindales</taxon>
        <taxon>Rutaceae</taxon>
        <taxon>Aurantioideae</taxon>
        <taxon>Citrus</taxon>
    </lineage>
</organism>
<feature type="compositionally biased region" description="Basic and acidic residues" evidence="6">
    <location>
        <begin position="84"/>
        <end position="110"/>
    </location>
</feature>
<keyword evidence="5" id="KW-0206">Cytoskeleton</keyword>
<keyword evidence="9" id="KW-1185">Reference proteome</keyword>
<gene>
    <name evidence="8" type="ORF">WN944_000641</name>
</gene>
<dbReference type="PANTHER" id="PTHR31358:SF29">
    <property type="entry name" value="PROTEIN WVD2-LIKE 5-RELATED"/>
    <property type="match status" value="1"/>
</dbReference>
<protein>
    <recommendedName>
        <fullName evidence="7">TPX2 C-terminal domain-containing protein</fullName>
    </recommendedName>
</protein>
<evidence type="ECO:0000313" key="8">
    <source>
        <dbReference type="EMBL" id="KAK9208287.1"/>
    </source>
</evidence>
<dbReference type="GO" id="GO:0008017">
    <property type="term" value="F:microtubule binding"/>
    <property type="evidence" value="ECO:0007669"/>
    <property type="project" value="InterPro"/>
</dbReference>
<sequence>MEATNLIIGDEIDPQNEAYNSGQDELMMEKLNKAYNIVTQNEGPNDSTKTVELAAESTIADSSSDKDGEVSTLQEEFIGLTLHKESGVEKRKNADNSKKGPVREVNERGSRPKSVAASAKKNKDGKIGSVTSKQPLAIATNRRLSNDTLISGSTTGLDSGRPARIVSAPRPAHLSQQTRMSLTSSPATDTKDSIGLRQGCYASRSLYISFLLSNSMNNSVKEDLDLKAKLEKARHQKHLKQGPPEVKEGTHSSSSLEGDTKPQRTGVLPAYGFSFKCDERAQKRKEFYAKLEEKIHAREVEKTTIQAKTQENQEAEIKMFRKSLMFKATPMPSFYHEPAPPKVELKKLDLMGVEIALMVQNCFVAFSDLRKTHSACFVVIPVDQTPPTRAKSPKLSRSRSSRIKDSDGNSSHSSQSGRFSLDVKLTQNRVAKGSSPQHYKKPLRKSLTKLPSEKTTLANTTVDSASISQLSEQPDLEPEAECISEPSDSQGGINSEPVAEELEEATLEEPETEATASKVST</sequence>
<feature type="compositionally biased region" description="Polar residues" evidence="6">
    <location>
        <begin position="425"/>
        <end position="437"/>
    </location>
</feature>
<comment type="caution">
    <text evidence="8">The sequence shown here is derived from an EMBL/GenBank/DDBJ whole genome shotgun (WGS) entry which is preliminary data.</text>
</comment>
<feature type="region of interest" description="Disordered" evidence="6">
    <location>
        <begin position="84"/>
        <end position="134"/>
    </location>
</feature>
<dbReference type="AlphaFoldDB" id="A0AAP0QPY9"/>
<feature type="compositionally biased region" description="Polar residues" evidence="6">
    <location>
        <begin position="453"/>
        <end position="472"/>
    </location>
</feature>
<evidence type="ECO:0000256" key="2">
    <source>
        <dbReference type="ARBA" id="ARBA00005885"/>
    </source>
</evidence>
<comment type="similarity">
    <text evidence="2">Belongs to the TPX2 family.</text>
</comment>
<keyword evidence="4" id="KW-0493">Microtubule</keyword>
<dbReference type="InterPro" id="IPR027329">
    <property type="entry name" value="TPX2_C"/>
</dbReference>
<keyword evidence="3" id="KW-0963">Cytoplasm</keyword>
<evidence type="ECO:0000256" key="6">
    <source>
        <dbReference type="SAM" id="MobiDB-lite"/>
    </source>
</evidence>
<feature type="compositionally biased region" description="Basic residues" evidence="6">
    <location>
        <begin position="391"/>
        <end position="401"/>
    </location>
</feature>
<dbReference type="InterPro" id="IPR044833">
    <property type="entry name" value="WDL5/6"/>
</dbReference>
<feature type="region of interest" description="Disordered" evidence="6">
    <location>
        <begin position="386"/>
        <end position="521"/>
    </location>
</feature>
<dbReference type="Proteomes" id="UP001428341">
    <property type="component" value="Unassembled WGS sequence"/>
</dbReference>
<feature type="region of interest" description="Disordered" evidence="6">
    <location>
        <begin position="148"/>
        <end position="193"/>
    </location>
</feature>
<name>A0AAP0QPY9_9ROSI</name>
<proteinExistence type="inferred from homology"/>
<dbReference type="GO" id="GO:0005874">
    <property type="term" value="C:microtubule"/>
    <property type="evidence" value="ECO:0007669"/>
    <property type="project" value="UniProtKB-KW"/>
</dbReference>
<comment type="subcellular location">
    <subcellularLocation>
        <location evidence="1">Cytoplasm</location>
        <location evidence="1">Cytoskeleton</location>
    </subcellularLocation>
</comment>
<evidence type="ECO:0000313" key="9">
    <source>
        <dbReference type="Proteomes" id="UP001428341"/>
    </source>
</evidence>
<feature type="compositionally biased region" description="Basic residues" evidence="6">
    <location>
        <begin position="438"/>
        <end position="447"/>
    </location>
</feature>
<accession>A0AAP0QPY9</accession>
<evidence type="ECO:0000256" key="5">
    <source>
        <dbReference type="ARBA" id="ARBA00023212"/>
    </source>
</evidence>
<evidence type="ECO:0000256" key="4">
    <source>
        <dbReference type="ARBA" id="ARBA00022701"/>
    </source>
</evidence>
<reference evidence="8 9" key="1">
    <citation type="submission" date="2024-05" db="EMBL/GenBank/DDBJ databases">
        <title>Haplotype-resolved chromosome-level genome assembly of Huyou (Citrus changshanensis).</title>
        <authorList>
            <person name="Miao C."/>
            <person name="Chen W."/>
            <person name="Wu Y."/>
            <person name="Wang L."/>
            <person name="Zhao S."/>
            <person name="Grierson D."/>
            <person name="Xu C."/>
            <person name="Chen K."/>
        </authorList>
    </citation>
    <scope>NUCLEOTIDE SEQUENCE [LARGE SCALE GENOMIC DNA]</scope>
    <source>
        <strain evidence="8">01-14</strain>
        <tissue evidence="8">Leaf</tissue>
    </source>
</reference>
<feature type="compositionally biased region" description="Polar residues" evidence="6">
    <location>
        <begin position="148"/>
        <end position="157"/>
    </location>
</feature>
<feature type="compositionally biased region" description="Acidic residues" evidence="6">
    <location>
        <begin position="498"/>
        <end position="512"/>
    </location>
</feature>
<dbReference type="Pfam" id="PF06886">
    <property type="entry name" value="TPX2"/>
    <property type="match status" value="1"/>
</dbReference>
<evidence type="ECO:0000259" key="7">
    <source>
        <dbReference type="Pfam" id="PF06886"/>
    </source>
</evidence>
<feature type="domain" description="TPX2 C-terminal" evidence="7">
    <location>
        <begin position="273"/>
        <end position="342"/>
    </location>
</feature>
<dbReference type="PANTHER" id="PTHR31358">
    <property type="entry name" value="PROTEIN WVD2-LIKE 4"/>
    <property type="match status" value="1"/>
</dbReference>
<evidence type="ECO:0000256" key="1">
    <source>
        <dbReference type="ARBA" id="ARBA00004245"/>
    </source>
</evidence>
<evidence type="ECO:0000256" key="3">
    <source>
        <dbReference type="ARBA" id="ARBA00022490"/>
    </source>
</evidence>
<feature type="compositionally biased region" description="Polar residues" evidence="6">
    <location>
        <begin position="174"/>
        <end position="188"/>
    </location>
</feature>